<gene>
    <name evidence="1" type="ORF">QJS10_CPA03g01981</name>
</gene>
<dbReference type="EMBL" id="JAUJYO010000003">
    <property type="protein sequence ID" value="KAK1322523.1"/>
    <property type="molecule type" value="Genomic_DNA"/>
</dbReference>
<sequence length="65" mass="7647">MDALRHRMLSISNSVVVFNLFPKLSKIAFRGRWRSLLDLRRELDDLLIPLGPLTIWDVNRVEKSK</sequence>
<reference evidence="1" key="1">
    <citation type="journal article" date="2023" name="Nat. Commun.">
        <title>Diploid and tetraploid genomes of Acorus and the evolution of monocots.</title>
        <authorList>
            <person name="Ma L."/>
            <person name="Liu K.W."/>
            <person name="Li Z."/>
            <person name="Hsiao Y.Y."/>
            <person name="Qi Y."/>
            <person name="Fu T."/>
            <person name="Tang G.D."/>
            <person name="Zhang D."/>
            <person name="Sun W.H."/>
            <person name="Liu D.K."/>
            <person name="Li Y."/>
            <person name="Chen G.Z."/>
            <person name="Liu X.D."/>
            <person name="Liao X.Y."/>
            <person name="Jiang Y.T."/>
            <person name="Yu X."/>
            <person name="Hao Y."/>
            <person name="Huang J."/>
            <person name="Zhao X.W."/>
            <person name="Ke S."/>
            <person name="Chen Y.Y."/>
            <person name="Wu W.L."/>
            <person name="Hsu J.L."/>
            <person name="Lin Y.F."/>
            <person name="Huang M.D."/>
            <person name="Li C.Y."/>
            <person name="Huang L."/>
            <person name="Wang Z.W."/>
            <person name="Zhao X."/>
            <person name="Zhong W.Y."/>
            <person name="Peng D.H."/>
            <person name="Ahmad S."/>
            <person name="Lan S."/>
            <person name="Zhang J.S."/>
            <person name="Tsai W.C."/>
            <person name="Van de Peer Y."/>
            <person name="Liu Z.J."/>
        </authorList>
    </citation>
    <scope>NUCLEOTIDE SEQUENCE</scope>
    <source>
        <strain evidence="1">CP</strain>
    </source>
</reference>
<dbReference type="Proteomes" id="UP001180020">
    <property type="component" value="Unassembled WGS sequence"/>
</dbReference>
<keyword evidence="2" id="KW-1185">Reference proteome</keyword>
<evidence type="ECO:0000313" key="1">
    <source>
        <dbReference type="EMBL" id="KAK1322523.1"/>
    </source>
</evidence>
<organism evidence="1 2">
    <name type="scientific">Acorus calamus</name>
    <name type="common">Sweet flag</name>
    <dbReference type="NCBI Taxonomy" id="4465"/>
    <lineage>
        <taxon>Eukaryota</taxon>
        <taxon>Viridiplantae</taxon>
        <taxon>Streptophyta</taxon>
        <taxon>Embryophyta</taxon>
        <taxon>Tracheophyta</taxon>
        <taxon>Spermatophyta</taxon>
        <taxon>Magnoliopsida</taxon>
        <taxon>Liliopsida</taxon>
        <taxon>Acoraceae</taxon>
        <taxon>Acorus</taxon>
    </lineage>
</organism>
<accession>A0AAV9FDU9</accession>
<reference evidence="1" key="2">
    <citation type="submission" date="2023-06" db="EMBL/GenBank/DDBJ databases">
        <authorList>
            <person name="Ma L."/>
            <person name="Liu K.-W."/>
            <person name="Li Z."/>
            <person name="Hsiao Y.-Y."/>
            <person name="Qi Y."/>
            <person name="Fu T."/>
            <person name="Tang G."/>
            <person name="Zhang D."/>
            <person name="Sun W.-H."/>
            <person name="Liu D.-K."/>
            <person name="Li Y."/>
            <person name="Chen G.-Z."/>
            <person name="Liu X.-D."/>
            <person name="Liao X.-Y."/>
            <person name="Jiang Y.-T."/>
            <person name="Yu X."/>
            <person name="Hao Y."/>
            <person name="Huang J."/>
            <person name="Zhao X.-W."/>
            <person name="Ke S."/>
            <person name="Chen Y.-Y."/>
            <person name="Wu W.-L."/>
            <person name="Hsu J.-L."/>
            <person name="Lin Y.-F."/>
            <person name="Huang M.-D."/>
            <person name="Li C.-Y."/>
            <person name="Huang L."/>
            <person name="Wang Z.-W."/>
            <person name="Zhao X."/>
            <person name="Zhong W.-Y."/>
            <person name="Peng D.-H."/>
            <person name="Ahmad S."/>
            <person name="Lan S."/>
            <person name="Zhang J.-S."/>
            <person name="Tsai W.-C."/>
            <person name="Van De Peer Y."/>
            <person name="Liu Z.-J."/>
        </authorList>
    </citation>
    <scope>NUCLEOTIDE SEQUENCE</scope>
    <source>
        <strain evidence="1">CP</strain>
        <tissue evidence="1">Leaves</tissue>
    </source>
</reference>
<dbReference type="AlphaFoldDB" id="A0AAV9FDU9"/>
<protein>
    <submittedName>
        <fullName evidence="1">Uncharacterized protein</fullName>
    </submittedName>
</protein>
<name>A0AAV9FDU9_ACOCL</name>
<proteinExistence type="predicted"/>
<evidence type="ECO:0000313" key="2">
    <source>
        <dbReference type="Proteomes" id="UP001180020"/>
    </source>
</evidence>
<comment type="caution">
    <text evidence="1">The sequence shown here is derived from an EMBL/GenBank/DDBJ whole genome shotgun (WGS) entry which is preliminary data.</text>
</comment>